<name>A0A845F1U5_9BACL</name>
<dbReference type="EMBL" id="WMEY01000004">
    <property type="protein sequence ID" value="MYL64675.1"/>
    <property type="molecule type" value="Genomic_DNA"/>
</dbReference>
<accession>A0A845F1U5</accession>
<gene>
    <name evidence="1" type="ORF">GLW07_15055</name>
</gene>
<protein>
    <submittedName>
        <fullName evidence="1">Spore germination protein GerPE</fullName>
    </submittedName>
</protein>
<comment type="caution">
    <text evidence="1">The sequence shown here is derived from an EMBL/GenBank/DDBJ whole genome shotgun (WGS) entry which is preliminary data.</text>
</comment>
<evidence type="ECO:0000313" key="1">
    <source>
        <dbReference type="EMBL" id="MYL64675.1"/>
    </source>
</evidence>
<organism evidence="1 2">
    <name type="scientific">Guptibacillus hwajinpoensis</name>
    <dbReference type="NCBI Taxonomy" id="208199"/>
    <lineage>
        <taxon>Bacteria</taxon>
        <taxon>Bacillati</taxon>
        <taxon>Bacillota</taxon>
        <taxon>Bacilli</taxon>
        <taxon>Bacillales</taxon>
        <taxon>Guptibacillaceae</taxon>
        <taxon>Guptibacillus</taxon>
    </lineage>
</organism>
<dbReference type="InterPro" id="IPR024496">
    <property type="entry name" value="Spore_germ_GerPE"/>
</dbReference>
<sequence length="129" mass="14538">MHSRSSLVNWVYVTSLDSSGIVQIGDSNQITPETKIYALQREQPIFNGNEVEDLTQFPIYSQPLPLPLLTEDLRQTTIHENPVIKVGSIRITGIAASSVLHVGSTRTIRTEARVKHNREYFSDPYAEED</sequence>
<dbReference type="Proteomes" id="UP000447833">
    <property type="component" value="Unassembled WGS sequence"/>
</dbReference>
<dbReference type="Pfam" id="PF10970">
    <property type="entry name" value="GerPE"/>
    <property type="match status" value="1"/>
</dbReference>
<reference evidence="1 2" key="1">
    <citation type="submission" date="2019-11" db="EMBL/GenBank/DDBJ databases">
        <title>Genome sequences of 17 halophilic strains isolated from different environments.</title>
        <authorList>
            <person name="Furrow R.E."/>
        </authorList>
    </citation>
    <scope>NUCLEOTIDE SEQUENCE [LARGE SCALE GENOMIC DNA]</scope>
    <source>
        <strain evidence="1 2">22506_14_FS</strain>
    </source>
</reference>
<evidence type="ECO:0000313" key="2">
    <source>
        <dbReference type="Proteomes" id="UP000447833"/>
    </source>
</evidence>
<dbReference type="RefSeq" id="WP_160920088.1">
    <property type="nucleotide sequence ID" value="NZ_WMEY01000004.1"/>
</dbReference>
<dbReference type="AlphaFoldDB" id="A0A845F1U5"/>
<proteinExistence type="predicted"/>